<name>A0A024P4E7_9BACI</name>
<dbReference type="PANTHER" id="PTHR42939">
    <property type="entry name" value="ABC TRANSPORTER ATP-BINDING PROTEIN ALBC-RELATED"/>
    <property type="match status" value="1"/>
</dbReference>
<evidence type="ECO:0000256" key="3">
    <source>
        <dbReference type="ARBA" id="ARBA00022840"/>
    </source>
</evidence>
<dbReference type="InterPro" id="IPR051782">
    <property type="entry name" value="ABC_Transporter_VariousFunc"/>
</dbReference>
<evidence type="ECO:0000313" key="5">
    <source>
        <dbReference type="EMBL" id="CDQ23939.1"/>
    </source>
</evidence>
<evidence type="ECO:0000259" key="4">
    <source>
        <dbReference type="PROSITE" id="PS50893"/>
    </source>
</evidence>
<organism evidence="5 6">
    <name type="scientific">Halobacillus karajensis</name>
    <dbReference type="NCBI Taxonomy" id="195088"/>
    <lineage>
        <taxon>Bacteria</taxon>
        <taxon>Bacillati</taxon>
        <taxon>Bacillota</taxon>
        <taxon>Bacilli</taxon>
        <taxon>Bacillales</taxon>
        <taxon>Bacillaceae</taxon>
        <taxon>Halobacillus</taxon>
    </lineage>
</organism>
<dbReference type="InterPro" id="IPR027417">
    <property type="entry name" value="P-loop_NTPase"/>
</dbReference>
<feature type="domain" description="ABC transporter" evidence="4">
    <location>
        <begin position="2"/>
        <end position="227"/>
    </location>
</feature>
<keyword evidence="2" id="KW-0547">Nucleotide-binding</keyword>
<dbReference type="PROSITE" id="PS00211">
    <property type="entry name" value="ABC_TRANSPORTER_1"/>
    <property type="match status" value="1"/>
</dbReference>
<dbReference type="GO" id="GO:0005524">
    <property type="term" value="F:ATP binding"/>
    <property type="evidence" value="ECO:0007669"/>
    <property type="project" value="UniProtKB-KW"/>
</dbReference>
<dbReference type="InterPro" id="IPR017871">
    <property type="entry name" value="ABC_transporter-like_CS"/>
</dbReference>
<keyword evidence="6" id="KW-1185">Reference proteome</keyword>
<dbReference type="PANTHER" id="PTHR42939:SF1">
    <property type="entry name" value="ABC TRANSPORTER ATP-BINDING PROTEIN ALBC-RELATED"/>
    <property type="match status" value="1"/>
</dbReference>
<proteinExistence type="predicted"/>
<protein>
    <submittedName>
        <fullName evidence="5">SkfA peptide export ATP-binding protein SkfE</fullName>
    </submittedName>
</protein>
<keyword evidence="3 5" id="KW-0067">ATP-binding</keyword>
<evidence type="ECO:0000313" key="6">
    <source>
        <dbReference type="Proteomes" id="UP000028868"/>
    </source>
</evidence>
<dbReference type="Gene3D" id="3.40.50.300">
    <property type="entry name" value="P-loop containing nucleotide triphosphate hydrolases"/>
    <property type="match status" value="1"/>
</dbReference>
<accession>A0A024P4E7</accession>
<dbReference type="EMBL" id="CCDI010000002">
    <property type="protein sequence ID" value="CDQ23939.1"/>
    <property type="molecule type" value="Genomic_DNA"/>
</dbReference>
<dbReference type="SMART" id="SM00382">
    <property type="entry name" value="AAA"/>
    <property type="match status" value="1"/>
</dbReference>
<dbReference type="Proteomes" id="UP000028868">
    <property type="component" value="Unassembled WGS sequence"/>
</dbReference>
<evidence type="ECO:0000256" key="1">
    <source>
        <dbReference type="ARBA" id="ARBA00022448"/>
    </source>
</evidence>
<comment type="caution">
    <text evidence="5">The sequence shown here is derived from an EMBL/GenBank/DDBJ whole genome shotgun (WGS) entry which is preliminary data.</text>
</comment>
<dbReference type="RefSeq" id="WP_051744121.1">
    <property type="nucleotide sequence ID" value="NZ_CCDH010000003.1"/>
</dbReference>
<evidence type="ECO:0000256" key="2">
    <source>
        <dbReference type="ARBA" id="ARBA00022741"/>
    </source>
</evidence>
<reference evidence="5 6" key="2">
    <citation type="submission" date="2014-05" db="EMBL/GenBank/DDBJ databases">
        <title>Draft genome sequence of Halobacillus karajensis HK-03.</title>
        <authorList>
            <person name="Khelaifia S."/>
            <person name="Croce O."/>
            <person name="Lagier J.C."/>
            <person name="Raoult D."/>
        </authorList>
    </citation>
    <scope>NUCLEOTIDE SEQUENCE [LARGE SCALE GENOMIC DNA]</scope>
    <source>
        <strain evidence="5 6">HD-03</strain>
    </source>
</reference>
<dbReference type="AlphaFoldDB" id="A0A024P4E7"/>
<dbReference type="Pfam" id="PF00005">
    <property type="entry name" value="ABC_tran"/>
    <property type="match status" value="1"/>
</dbReference>
<sequence length="243" mass="28543">MIKIDGLIKSYRNNTVLKNLTLSFDSKGIDILVGINGSGKTTLFNCICDIIPFEQGEITIHGEDRREKAAKKFMYYIPSDFYLPEYLSGREYAHFVFSRYENPDHDLFHFIIDLYHLKDRLNQKIGDYSYGMKKKLQIAIALALDVRYILADEVFNGLDYESYLLTEYLIERFATNRKFILISHNMDYISRNKQAKVHLLNKGRIENIEDISMIEEIVISNGELKNYYEQIDRFLHHNQTLNA</sequence>
<dbReference type="InterPro" id="IPR003439">
    <property type="entry name" value="ABC_transporter-like_ATP-bd"/>
</dbReference>
<dbReference type="InterPro" id="IPR003593">
    <property type="entry name" value="AAA+_ATPase"/>
</dbReference>
<keyword evidence="1" id="KW-0813">Transport</keyword>
<gene>
    <name evidence="5" type="primary">skfE</name>
    <name evidence="5" type="ORF">BN983_02195</name>
</gene>
<dbReference type="SUPFAM" id="SSF52540">
    <property type="entry name" value="P-loop containing nucleoside triphosphate hydrolases"/>
    <property type="match status" value="1"/>
</dbReference>
<dbReference type="GO" id="GO:0016887">
    <property type="term" value="F:ATP hydrolysis activity"/>
    <property type="evidence" value="ECO:0007669"/>
    <property type="project" value="InterPro"/>
</dbReference>
<reference evidence="6" key="1">
    <citation type="submission" date="2014-03" db="EMBL/GenBank/DDBJ databases">
        <authorList>
            <person name="Urmite Genomes U."/>
        </authorList>
    </citation>
    <scope>NUCLEOTIDE SEQUENCE [LARGE SCALE GENOMIC DNA]</scope>
    <source>
        <strain evidence="6">HD-03</strain>
    </source>
</reference>
<dbReference type="PROSITE" id="PS50893">
    <property type="entry name" value="ABC_TRANSPORTER_2"/>
    <property type="match status" value="1"/>
</dbReference>